<keyword evidence="4" id="KW-0285">Flavoprotein</keyword>
<dbReference type="Pfam" id="PF03060">
    <property type="entry name" value="NMO"/>
    <property type="match status" value="1"/>
</dbReference>
<keyword evidence="8" id="KW-0503">Monooxygenase</keyword>
<evidence type="ECO:0000256" key="7">
    <source>
        <dbReference type="ARBA" id="ARBA00023002"/>
    </source>
</evidence>
<dbReference type="GO" id="GO:0009636">
    <property type="term" value="P:response to toxic substance"/>
    <property type="evidence" value="ECO:0007669"/>
    <property type="project" value="UniProtKB-KW"/>
</dbReference>
<dbReference type="RefSeq" id="WP_062091613.1">
    <property type="nucleotide sequence ID" value="NZ_FCOK02000077.1"/>
</dbReference>
<evidence type="ECO:0000256" key="8">
    <source>
        <dbReference type="ARBA" id="ARBA00023033"/>
    </source>
</evidence>
<evidence type="ECO:0000313" key="13">
    <source>
        <dbReference type="Proteomes" id="UP000054683"/>
    </source>
</evidence>
<dbReference type="InterPro" id="IPR013785">
    <property type="entry name" value="Aldolase_TIM"/>
</dbReference>
<name>A0A158JC48_9BURK</name>
<dbReference type="FunFam" id="3.20.20.70:FF:000154">
    <property type="entry name" value="Probable nitronate monooxygenase"/>
    <property type="match status" value="1"/>
</dbReference>
<reference evidence="12 13" key="1">
    <citation type="submission" date="2016-01" db="EMBL/GenBank/DDBJ databases">
        <authorList>
            <person name="Oliw E.H."/>
        </authorList>
    </citation>
    <scope>NUCLEOTIDE SEQUENCE [LARGE SCALE GENOMIC DNA]</scope>
    <source>
        <strain evidence="12">LMG 27134</strain>
    </source>
</reference>
<evidence type="ECO:0000256" key="1">
    <source>
        <dbReference type="ARBA" id="ARBA00001917"/>
    </source>
</evidence>
<gene>
    <name evidence="12" type="ORF">AWB69_07449</name>
</gene>
<evidence type="ECO:0000256" key="4">
    <source>
        <dbReference type="ARBA" id="ARBA00022630"/>
    </source>
</evidence>
<dbReference type="Proteomes" id="UP000054683">
    <property type="component" value="Unassembled WGS sequence"/>
</dbReference>
<keyword evidence="5" id="KW-0288">FMN</keyword>
<dbReference type="CDD" id="cd04730">
    <property type="entry name" value="NPD_like"/>
    <property type="match status" value="1"/>
</dbReference>
<dbReference type="OrthoDB" id="9778912at2"/>
<evidence type="ECO:0000256" key="11">
    <source>
        <dbReference type="ARBA" id="ARBA00067136"/>
    </source>
</evidence>
<accession>A0A158JC48</accession>
<keyword evidence="12" id="KW-0223">Dioxygenase</keyword>
<dbReference type="GO" id="GO:0000166">
    <property type="term" value="F:nucleotide binding"/>
    <property type="evidence" value="ECO:0007669"/>
    <property type="project" value="UniProtKB-KW"/>
</dbReference>
<dbReference type="Gene3D" id="3.20.20.70">
    <property type="entry name" value="Aldolase class I"/>
    <property type="match status" value="1"/>
</dbReference>
<dbReference type="InterPro" id="IPR004136">
    <property type="entry name" value="NMO"/>
</dbReference>
<evidence type="ECO:0000256" key="9">
    <source>
        <dbReference type="ARBA" id="ARBA00031155"/>
    </source>
</evidence>
<dbReference type="EMBL" id="FCOK02000077">
    <property type="protein sequence ID" value="SAL65880.1"/>
    <property type="molecule type" value="Genomic_DNA"/>
</dbReference>
<dbReference type="GO" id="GO:0018580">
    <property type="term" value="F:nitronate monooxygenase activity"/>
    <property type="evidence" value="ECO:0007669"/>
    <property type="project" value="InterPro"/>
</dbReference>
<evidence type="ECO:0000256" key="2">
    <source>
        <dbReference type="ARBA" id="ARBA00009881"/>
    </source>
</evidence>
<dbReference type="GO" id="GO:0051213">
    <property type="term" value="F:dioxygenase activity"/>
    <property type="evidence" value="ECO:0007669"/>
    <property type="project" value="UniProtKB-KW"/>
</dbReference>
<dbReference type="PANTHER" id="PTHR42747:SF3">
    <property type="entry name" value="NITRONATE MONOOXYGENASE-RELATED"/>
    <property type="match status" value="1"/>
</dbReference>
<evidence type="ECO:0000256" key="6">
    <source>
        <dbReference type="ARBA" id="ARBA00022741"/>
    </source>
</evidence>
<comment type="similarity">
    <text evidence="2">Belongs to the nitronate monooxygenase family. NMO class I subfamily.</text>
</comment>
<evidence type="ECO:0000256" key="10">
    <source>
        <dbReference type="ARBA" id="ARBA00049401"/>
    </source>
</evidence>
<dbReference type="AlphaFoldDB" id="A0A158JC48"/>
<evidence type="ECO:0000256" key="3">
    <source>
        <dbReference type="ARBA" id="ARBA00022575"/>
    </source>
</evidence>
<comment type="cofactor">
    <cofactor evidence="1">
        <name>FMN</name>
        <dbReference type="ChEBI" id="CHEBI:58210"/>
    </cofactor>
</comment>
<evidence type="ECO:0000313" key="12">
    <source>
        <dbReference type="EMBL" id="SAL65880.1"/>
    </source>
</evidence>
<keyword evidence="7" id="KW-0560">Oxidoreductase</keyword>
<organism evidence="12 13">
    <name type="scientific">Caballeronia udeis</name>
    <dbReference type="NCBI Taxonomy" id="1232866"/>
    <lineage>
        <taxon>Bacteria</taxon>
        <taxon>Pseudomonadati</taxon>
        <taxon>Pseudomonadota</taxon>
        <taxon>Betaproteobacteria</taxon>
        <taxon>Burkholderiales</taxon>
        <taxon>Burkholderiaceae</taxon>
        <taxon>Caballeronia</taxon>
    </lineage>
</organism>
<keyword evidence="3" id="KW-0216">Detoxification</keyword>
<protein>
    <recommendedName>
        <fullName evidence="11">Nitronate monooxygenase</fullName>
    </recommendedName>
    <alternativeName>
        <fullName evidence="9">Propionate 3-nitronate monooxygenase</fullName>
    </alternativeName>
</protein>
<comment type="catalytic activity">
    <reaction evidence="10">
        <text>3 propionate 3-nitronate + 3 O2 + H2O = 3 3-oxopropanoate + 2 nitrate + nitrite + H2O2 + 3 H(+)</text>
        <dbReference type="Rhea" id="RHEA:57332"/>
        <dbReference type="ChEBI" id="CHEBI:15377"/>
        <dbReference type="ChEBI" id="CHEBI:15378"/>
        <dbReference type="ChEBI" id="CHEBI:15379"/>
        <dbReference type="ChEBI" id="CHEBI:16240"/>
        <dbReference type="ChEBI" id="CHEBI:16301"/>
        <dbReference type="ChEBI" id="CHEBI:17632"/>
        <dbReference type="ChEBI" id="CHEBI:33190"/>
        <dbReference type="ChEBI" id="CHEBI:136067"/>
    </reaction>
</comment>
<sequence>MGTWRDRRILDLFGIEAPIVLGPMAGPGTPELAIAVGEAGGLGSLPCALLSVEQARDGVALIRSKTRAPINLNFFCHVPPQADAARSMAWRARLAEYYVEYGLDPEVTPPAAGRRPFDNDFCAIVEEFKPEVVSFHFGLPDKNLFDRVRATGAKIIAAATTVAEARWLEAHGCDAVIAMGVEAGGHRGNFLTQDYAAQVGTFALVPQVVDAVSVPVIAAGGITDARGIVAALALGASAVQMGTAYLFCPEAKVPEVHRIALRESQDDSTVLTNIFTGRPARGIINRAIRELGPLSTVAPAFPLAGAALAPLKAKAEQAGKGDFTSLWSGQAARLGRELPAAELTRVLISEALARMAQA</sequence>
<proteinExistence type="inferred from homology"/>
<keyword evidence="6" id="KW-0547">Nucleotide-binding</keyword>
<evidence type="ECO:0000256" key="5">
    <source>
        <dbReference type="ARBA" id="ARBA00022643"/>
    </source>
</evidence>
<dbReference type="SUPFAM" id="SSF51412">
    <property type="entry name" value="Inosine monophosphate dehydrogenase (IMPDH)"/>
    <property type="match status" value="1"/>
</dbReference>
<dbReference type="PANTHER" id="PTHR42747">
    <property type="entry name" value="NITRONATE MONOOXYGENASE-RELATED"/>
    <property type="match status" value="1"/>
</dbReference>